<evidence type="ECO:0000259" key="2">
    <source>
        <dbReference type="Pfam" id="PF03184"/>
    </source>
</evidence>
<dbReference type="GO" id="GO:0005634">
    <property type="term" value="C:nucleus"/>
    <property type="evidence" value="ECO:0007669"/>
    <property type="project" value="TreeGrafter"/>
</dbReference>
<proteinExistence type="predicted"/>
<dbReference type="EMBL" id="JNBR01000353">
    <property type="protein sequence ID" value="OQR94726.1"/>
    <property type="molecule type" value="Genomic_DNA"/>
</dbReference>
<reference evidence="3 4" key="1">
    <citation type="journal article" date="2014" name="Genome Biol. Evol.">
        <title>The secreted proteins of Achlya hypogyna and Thraustotheca clavata identify the ancestral oomycete secretome and reveal gene acquisitions by horizontal gene transfer.</title>
        <authorList>
            <person name="Misner I."/>
            <person name="Blouin N."/>
            <person name="Leonard G."/>
            <person name="Richards T.A."/>
            <person name="Lane C.E."/>
        </authorList>
    </citation>
    <scope>NUCLEOTIDE SEQUENCE [LARGE SCALE GENOMIC DNA]</scope>
    <source>
        <strain evidence="3 4">ATCC 48635</strain>
    </source>
</reference>
<evidence type="ECO:0000313" key="4">
    <source>
        <dbReference type="Proteomes" id="UP000243579"/>
    </source>
</evidence>
<keyword evidence="4" id="KW-1185">Reference proteome</keyword>
<dbReference type="Gene3D" id="1.10.10.60">
    <property type="entry name" value="Homeodomain-like"/>
    <property type="match status" value="2"/>
</dbReference>
<comment type="caution">
    <text evidence="3">The sequence shown here is derived from an EMBL/GenBank/DDBJ whole genome shotgun (WGS) entry which is preliminary data.</text>
</comment>
<gene>
    <name evidence="3" type="ORF">ACHHYP_00957</name>
</gene>
<sequence length="599" mass="66918">MEMVVDDSLLLLPSAEEPAHEDLLPHQSGEYDVSEDGAGNASTSNTGGKTRKRERLTLGQKRQVVDLASSHQFTHRELAEKFQVGRTTITNICKNTELIRNETDSADLLKKKRKTTKCTYDLKILDEALHKWRMEIRVSNPELKLTGAALQQKAIEFAQAILHDDYARLPEKIQVALSKFGASNGWLDGYRTRFGNFSSRTFSEPAAIKHVDYQTRLRELHRSLEGVEPCDVWTGGEFALIFKPSHVMDKGRCTVSLFANAAGELFDMQVVGVDKGGTPVEMDGHDLRARYRILYGYSKTGLQVATTSMAMLKALNTHAKSRKRTFHVVLESAVPHVKAAMMLDALGDQRTFFLYDALRIYFLPPHLSLARCHPLHMGIIACFKAKFRYEMLDTLYTNYRHATALDDATRVIQFKLKTVFHWLSVALHSVPATLVAGAWVASGLLPASTIAKMPKPAANDEAYVGQLDAILRDISMTMPAFLQWVLGTATISGADLLKLEAKESVNELGVDETQIIRSVLLKHDFLHVRRGTLEDNLDVLDDEDMAFEMACPDRAQVLDSLNLVKRYLRLAPQDVPARMAAIALLNDLKTHLGGDEMTV</sequence>
<dbReference type="InterPro" id="IPR050863">
    <property type="entry name" value="CenT-Element_Derived"/>
</dbReference>
<dbReference type="OrthoDB" id="9909311at2759"/>
<dbReference type="PANTHER" id="PTHR19303:SF73">
    <property type="entry name" value="PROTEIN PDC2"/>
    <property type="match status" value="1"/>
</dbReference>
<dbReference type="SUPFAM" id="SSF46689">
    <property type="entry name" value="Homeodomain-like"/>
    <property type="match status" value="1"/>
</dbReference>
<accession>A0A1V9Z9N8</accession>
<name>A0A1V9Z9N8_ACHHY</name>
<evidence type="ECO:0000256" key="1">
    <source>
        <dbReference type="SAM" id="MobiDB-lite"/>
    </source>
</evidence>
<dbReference type="InterPro" id="IPR004875">
    <property type="entry name" value="DDE_SF_endonuclease_dom"/>
</dbReference>
<evidence type="ECO:0000313" key="3">
    <source>
        <dbReference type="EMBL" id="OQR94726.1"/>
    </source>
</evidence>
<feature type="domain" description="DDE-1" evidence="2">
    <location>
        <begin position="252"/>
        <end position="439"/>
    </location>
</feature>
<dbReference type="GO" id="GO:0003677">
    <property type="term" value="F:DNA binding"/>
    <property type="evidence" value="ECO:0007669"/>
    <property type="project" value="TreeGrafter"/>
</dbReference>
<dbReference type="AlphaFoldDB" id="A0A1V9Z9N8"/>
<protein>
    <recommendedName>
        <fullName evidence="2">DDE-1 domain-containing protein</fullName>
    </recommendedName>
</protein>
<dbReference type="Pfam" id="PF03184">
    <property type="entry name" value="DDE_1"/>
    <property type="match status" value="1"/>
</dbReference>
<dbReference type="PANTHER" id="PTHR19303">
    <property type="entry name" value="TRANSPOSON"/>
    <property type="match status" value="1"/>
</dbReference>
<organism evidence="3 4">
    <name type="scientific">Achlya hypogyna</name>
    <name type="common">Oomycete</name>
    <name type="synonym">Protoachlya hypogyna</name>
    <dbReference type="NCBI Taxonomy" id="1202772"/>
    <lineage>
        <taxon>Eukaryota</taxon>
        <taxon>Sar</taxon>
        <taxon>Stramenopiles</taxon>
        <taxon>Oomycota</taxon>
        <taxon>Saprolegniomycetes</taxon>
        <taxon>Saprolegniales</taxon>
        <taxon>Achlyaceae</taxon>
        <taxon>Achlya</taxon>
    </lineage>
</organism>
<dbReference type="InterPro" id="IPR009057">
    <property type="entry name" value="Homeodomain-like_sf"/>
</dbReference>
<feature type="region of interest" description="Disordered" evidence="1">
    <location>
        <begin position="27"/>
        <end position="56"/>
    </location>
</feature>
<dbReference type="Proteomes" id="UP000243579">
    <property type="component" value="Unassembled WGS sequence"/>
</dbReference>